<evidence type="ECO:0000313" key="2">
    <source>
        <dbReference type="EMBL" id="HGU52876.1"/>
    </source>
</evidence>
<protein>
    <submittedName>
        <fullName evidence="2">Uncharacterized protein</fullName>
    </submittedName>
</protein>
<sequence>MRKFSDKSSLTLDKLAFVFVLLSMLEPKQIKYLTGLKITWFYPHYGVLAIIAIAMVGVKGSSISFTKRSLNILAISFFFSVVYTSSCFFNLHSSAEPFFSVQGLSRILIQYLFLLFTVLILLQNYQRLSFAFLRYNLVLSLVNTVFVLIGVTGFLTDLNLLPVQELVNSQILSQSWVRVANIRGFLPKFGGFFPETQAMALHLFGSYIAYKTLREHKINLAAFVDFYGRIIPLLIVLTFAKTVIPALAFYLVWSYCPEKRFKSLIIRALLTLLLFTLFFFLMLKPYSESLENIQASGLEADSIGERLFHISIFFQNIGNRTTSFLLGIGPYNYGSYVERLYPWRFNKYSNAVSIFTVFIESGLIGFILYLALWIYLILSAKKRSTKISLVSLFLANIGQPNWSMDTLLIFAITVYSIDLLSSQRENLVMQKSTARFL</sequence>
<keyword evidence="1" id="KW-1133">Transmembrane helix</keyword>
<dbReference type="PANTHER" id="PTHR37422:SF13">
    <property type="entry name" value="LIPOPOLYSACCHARIDE BIOSYNTHESIS PROTEIN PA4999-RELATED"/>
    <property type="match status" value="1"/>
</dbReference>
<feature type="transmembrane region" description="Helical" evidence="1">
    <location>
        <begin position="134"/>
        <end position="155"/>
    </location>
</feature>
<keyword evidence="1" id="KW-0812">Transmembrane</keyword>
<name>A0A7V4NE76_FERPE</name>
<dbReference type="PANTHER" id="PTHR37422">
    <property type="entry name" value="TEICHURONIC ACID BIOSYNTHESIS PROTEIN TUAE"/>
    <property type="match status" value="1"/>
</dbReference>
<accession>A0A7V4NE76</accession>
<feature type="transmembrane region" description="Helical" evidence="1">
    <location>
        <begin position="37"/>
        <end position="58"/>
    </location>
</feature>
<feature type="transmembrane region" description="Helical" evidence="1">
    <location>
        <begin position="70"/>
        <end position="91"/>
    </location>
</feature>
<evidence type="ECO:0000256" key="1">
    <source>
        <dbReference type="SAM" id="Phobius"/>
    </source>
</evidence>
<reference evidence="2" key="1">
    <citation type="journal article" date="2020" name="mSystems">
        <title>Genome- and Community-Level Interaction Insights into Carbon Utilization and Element Cycling Functions of Hydrothermarchaeota in Hydrothermal Sediment.</title>
        <authorList>
            <person name="Zhou Z."/>
            <person name="Liu Y."/>
            <person name="Xu W."/>
            <person name="Pan J."/>
            <person name="Luo Z.H."/>
            <person name="Li M."/>
        </authorList>
    </citation>
    <scope>NUCLEOTIDE SEQUENCE [LARGE SCALE GENOMIC DNA]</scope>
    <source>
        <strain evidence="2">SpSt-61</strain>
    </source>
</reference>
<dbReference type="AlphaFoldDB" id="A0A7V4NE76"/>
<proteinExistence type="predicted"/>
<comment type="caution">
    <text evidence="2">The sequence shown here is derived from an EMBL/GenBank/DDBJ whole genome shotgun (WGS) entry which is preliminary data.</text>
</comment>
<feature type="transmembrane region" description="Helical" evidence="1">
    <location>
        <begin position="264"/>
        <end position="283"/>
    </location>
</feature>
<feature type="transmembrane region" description="Helical" evidence="1">
    <location>
        <begin position="351"/>
        <end position="378"/>
    </location>
</feature>
<keyword evidence="1" id="KW-0472">Membrane</keyword>
<gene>
    <name evidence="2" type="ORF">ENT78_05040</name>
</gene>
<feature type="transmembrane region" description="Helical" evidence="1">
    <location>
        <begin position="103"/>
        <end position="122"/>
    </location>
</feature>
<dbReference type="InterPro" id="IPR051533">
    <property type="entry name" value="WaaL-like"/>
</dbReference>
<dbReference type="EMBL" id="DSZZ01000230">
    <property type="protein sequence ID" value="HGU52876.1"/>
    <property type="molecule type" value="Genomic_DNA"/>
</dbReference>
<organism evidence="2">
    <name type="scientific">Fervidobacterium pennivorans</name>
    <dbReference type="NCBI Taxonomy" id="93466"/>
    <lineage>
        <taxon>Bacteria</taxon>
        <taxon>Thermotogati</taxon>
        <taxon>Thermotogota</taxon>
        <taxon>Thermotogae</taxon>
        <taxon>Thermotogales</taxon>
        <taxon>Fervidobacteriaceae</taxon>
        <taxon>Fervidobacterium</taxon>
    </lineage>
</organism>
<feature type="transmembrane region" description="Helical" evidence="1">
    <location>
        <begin position="230"/>
        <end position="252"/>
    </location>
</feature>